<dbReference type="Proteomes" id="UP000664534">
    <property type="component" value="Unassembled WGS sequence"/>
</dbReference>
<dbReference type="EMBL" id="CAJPDT010000165">
    <property type="protein sequence ID" value="CAF9942022.1"/>
    <property type="molecule type" value="Genomic_DNA"/>
</dbReference>
<reference evidence="2" key="1">
    <citation type="submission" date="2021-03" db="EMBL/GenBank/DDBJ databases">
        <authorList>
            <person name="Tagirdzhanova G."/>
        </authorList>
    </citation>
    <scope>NUCLEOTIDE SEQUENCE</scope>
</reference>
<dbReference type="OrthoDB" id="5385024at2759"/>
<protein>
    <submittedName>
        <fullName evidence="2">Uncharacterized protein</fullName>
    </submittedName>
</protein>
<dbReference type="AlphaFoldDB" id="A0A8H3J747"/>
<organism evidence="2 3">
    <name type="scientific">Imshaugia aleurites</name>
    <dbReference type="NCBI Taxonomy" id="172621"/>
    <lineage>
        <taxon>Eukaryota</taxon>
        <taxon>Fungi</taxon>
        <taxon>Dikarya</taxon>
        <taxon>Ascomycota</taxon>
        <taxon>Pezizomycotina</taxon>
        <taxon>Lecanoromycetes</taxon>
        <taxon>OSLEUM clade</taxon>
        <taxon>Lecanoromycetidae</taxon>
        <taxon>Lecanorales</taxon>
        <taxon>Lecanorineae</taxon>
        <taxon>Parmeliaceae</taxon>
        <taxon>Imshaugia</taxon>
    </lineage>
</organism>
<feature type="compositionally biased region" description="Basic and acidic residues" evidence="1">
    <location>
        <begin position="172"/>
        <end position="187"/>
    </location>
</feature>
<comment type="caution">
    <text evidence="2">The sequence shown here is derived from an EMBL/GenBank/DDBJ whole genome shotgun (WGS) entry which is preliminary data.</text>
</comment>
<gene>
    <name evidence="2" type="ORF">IMSHALPRED_003158</name>
</gene>
<name>A0A8H3J747_9LECA</name>
<evidence type="ECO:0000256" key="1">
    <source>
        <dbReference type="SAM" id="MobiDB-lite"/>
    </source>
</evidence>
<keyword evidence="3" id="KW-1185">Reference proteome</keyword>
<proteinExistence type="predicted"/>
<accession>A0A8H3J747</accession>
<feature type="region of interest" description="Disordered" evidence="1">
    <location>
        <begin position="126"/>
        <end position="189"/>
    </location>
</feature>
<sequence length="208" mass="23717">MIHGGRLARTATEFDIEYDVMLTVLENEKLKGWWPRIENFFEEGFCFDVIFLRPKRSGCTMNVAVPTGAPSEVIARRAPQPGWWHPLPEPVILPTPETQTQEHETVMRQEPQPGWWDTLPELVTPTSETHTQQHEAPETASAREVSSEIGESSVGDTTSDDDPDEGLPTAPTEREARIQRAGMETRARIMQRHRYAKVGDDRERLRFV</sequence>
<evidence type="ECO:0000313" key="2">
    <source>
        <dbReference type="EMBL" id="CAF9942022.1"/>
    </source>
</evidence>
<evidence type="ECO:0000313" key="3">
    <source>
        <dbReference type="Proteomes" id="UP000664534"/>
    </source>
</evidence>